<keyword evidence="5" id="KW-0576">Peroxisome</keyword>
<dbReference type="InterPro" id="IPR008259">
    <property type="entry name" value="FMN_hydac_DH_AS"/>
</dbReference>
<dbReference type="InterPro" id="IPR013785">
    <property type="entry name" value="Aldolase_TIM"/>
</dbReference>
<comment type="similarity">
    <text evidence="6">Belongs to the FMN-dependent alpha-hydroxy acid dehydrogenase family.</text>
</comment>
<feature type="domain" description="FMN hydroxy acid dehydrogenase" evidence="7">
    <location>
        <begin position="1"/>
        <end position="233"/>
    </location>
</feature>
<evidence type="ECO:0000256" key="5">
    <source>
        <dbReference type="ARBA" id="ARBA00023140"/>
    </source>
</evidence>
<proteinExistence type="inferred from homology"/>
<dbReference type="SUPFAM" id="SSF51395">
    <property type="entry name" value="FMN-linked oxidoreductases"/>
    <property type="match status" value="1"/>
</dbReference>
<gene>
    <name evidence="8" type="ORF">CJ030_MR3G026207</name>
</gene>
<dbReference type="InterPro" id="IPR012133">
    <property type="entry name" value="Alpha-hydoxy_acid_DH_FMN"/>
</dbReference>
<dbReference type="PANTHER" id="PTHR10578:SF67">
    <property type="entry name" value="PEROXISOMAL (S)-2-HYDROXYACID OXIDASE GLO3"/>
    <property type="match status" value="1"/>
</dbReference>
<evidence type="ECO:0000313" key="8">
    <source>
        <dbReference type="EMBL" id="KAB1218327.1"/>
    </source>
</evidence>
<evidence type="ECO:0000256" key="2">
    <source>
        <dbReference type="ARBA" id="ARBA00004275"/>
    </source>
</evidence>
<comment type="cofactor">
    <cofactor evidence="1">
        <name>FMN</name>
        <dbReference type="ChEBI" id="CHEBI:58210"/>
    </cofactor>
</comment>
<dbReference type="PROSITE" id="PS00557">
    <property type="entry name" value="FMN_HYDROXY_ACID_DH_1"/>
    <property type="match status" value="1"/>
</dbReference>
<keyword evidence="4" id="KW-0560">Oxidoreductase</keyword>
<name>A0A6A1W2I1_9ROSI</name>
<organism evidence="8 9">
    <name type="scientific">Morella rubra</name>
    <name type="common">Chinese bayberry</name>
    <dbReference type="NCBI Taxonomy" id="262757"/>
    <lineage>
        <taxon>Eukaryota</taxon>
        <taxon>Viridiplantae</taxon>
        <taxon>Streptophyta</taxon>
        <taxon>Embryophyta</taxon>
        <taxon>Tracheophyta</taxon>
        <taxon>Spermatophyta</taxon>
        <taxon>Magnoliopsida</taxon>
        <taxon>eudicotyledons</taxon>
        <taxon>Gunneridae</taxon>
        <taxon>Pentapetalae</taxon>
        <taxon>rosids</taxon>
        <taxon>fabids</taxon>
        <taxon>Fagales</taxon>
        <taxon>Myricaceae</taxon>
        <taxon>Morella</taxon>
    </lineage>
</organism>
<evidence type="ECO:0000256" key="4">
    <source>
        <dbReference type="ARBA" id="ARBA00023002"/>
    </source>
</evidence>
<protein>
    <recommendedName>
        <fullName evidence="3">(S)-2-hydroxy-acid oxidase</fullName>
        <ecNumber evidence="3">1.1.3.15</ecNumber>
    </recommendedName>
</protein>
<dbReference type="Proteomes" id="UP000516437">
    <property type="component" value="Chromosome 3"/>
</dbReference>
<dbReference type="GO" id="GO:0010181">
    <property type="term" value="F:FMN binding"/>
    <property type="evidence" value="ECO:0007669"/>
    <property type="project" value="InterPro"/>
</dbReference>
<dbReference type="AlphaFoldDB" id="A0A6A1W2I1"/>
<evidence type="ECO:0000313" key="9">
    <source>
        <dbReference type="Proteomes" id="UP000516437"/>
    </source>
</evidence>
<reference evidence="8 9" key="1">
    <citation type="journal article" date="2019" name="Plant Biotechnol. J.">
        <title>The red bayberry genome and genetic basis of sex determination.</title>
        <authorList>
            <person name="Jia H.M."/>
            <person name="Jia H.J."/>
            <person name="Cai Q.L."/>
            <person name="Wang Y."/>
            <person name="Zhao H.B."/>
            <person name="Yang W.F."/>
            <person name="Wang G.Y."/>
            <person name="Li Y.H."/>
            <person name="Zhan D.L."/>
            <person name="Shen Y.T."/>
            <person name="Niu Q.F."/>
            <person name="Chang L."/>
            <person name="Qiu J."/>
            <person name="Zhao L."/>
            <person name="Xie H.B."/>
            <person name="Fu W.Y."/>
            <person name="Jin J."/>
            <person name="Li X.W."/>
            <person name="Jiao Y."/>
            <person name="Zhou C.C."/>
            <person name="Tu T."/>
            <person name="Chai C.Y."/>
            <person name="Gao J.L."/>
            <person name="Fan L.J."/>
            <person name="van de Weg E."/>
            <person name="Wang J.Y."/>
            <person name="Gao Z.S."/>
        </authorList>
    </citation>
    <scope>NUCLEOTIDE SEQUENCE [LARGE SCALE GENOMIC DNA]</scope>
    <source>
        <tissue evidence="8">Leaves</tissue>
    </source>
</reference>
<dbReference type="OrthoDB" id="25826at2759"/>
<sequence>MADEQVNVNEFQQLAKEALPKMNYDFYAGGAEDQYTLKENVEAFRRITTIAPQLKNLEGLLTIEPALDNGSNLESYAKETLDASLCWKDIEWLKSITNLPILIKGILTREDAIKAVEVGVAGIVVSNHGARQLDYCPATITVLEEVVHAVGGKIPVLFDGGVRRGTDVFKALALGAQAVLIGRPVIFGLAAKGEYGVRRVLQMLKDELELTMALSGCPSVKDITRSHVRTERDRLISML</sequence>
<comment type="caution">
    <text evidence="8">The sequence shown here is derived from an EMBL/GenBank/DDBJ whole genome shotgun (WGS) entry which is preliminary data.</text>
</comment>
<dbReference type="GO" id="GO:0005777">
    <property type="term" value="C:peroxisome"/>
    <property type="evidence" value="ECO:0007669"/>
    <property type="project" value="UniProtKB-SubCell"/>
</dbReference>
<dbReference type="CDD" id="cd02809">
    <property type="entry name" value="alpha_hydroxyacid_oxid_FMN"/>
    <property type="match status" value="1"/>
</dbReference>
<dbReference type="PROSITE" id="PS51349">
    <property type="entry name" value="FMN_HYDROXY_ACID_DH_2"/>
    <property type="match status" value="1"/>
</dbReference>
<evidence type="ECO:0000256" key="1">
    <source>
        <dbReference type="ARBA" id="ARBA00001917"/>
    </source>
</evidence>
<dbReference type="InterPro" id="IPR000262">
    <property type="entry name" value="FMN-dep_DH"/>
</dbReference>
<dbReference type="Gene3D" id="3.20.20.70">
    <property type="entry name" value="Aldolase class I"/>
    <property type="match status" value="2"/>
</dbReference>
<evidence type="ECO:0000256" key="6">
    <source>
        <dbReference type="ARBA" id="ARBA00024042"/>
    </source>
</evidence>
<keyword evidence="9" id="KW-1185">Reference proteome</keyword>
<accession>A0A6A1W2I1</accession>
<dbReference type="EMBL" id="RXIC02000021">
    <property type="protein sequence ID" value="KAB1218327.1"/>
    <property type="molecule type" value="Genomic_DNA"/>
</dbReference>
<dbReference type="Pfam" id="PF01070">
    <property type="entry name" value="FMN_dh"/>
    <property type="match status" value="1"/>
</dbReference>
<comment type="subcellular location">
    <subcellularLocation>
        <location evidence="2">Peroxisome</location>
    </subcellularLocation>
</comment>
<dbReference type="EC" id="1.1.3.15" evidence="3"/>
<evidence type="ECO:0000256" key="3">
    <source>
        <dbReference type="ARBA" id="ARBA00013087"/>
    </source>
</evidence>
<dbReference type="GO" id="GO:0003973">
    <property type="term" value="F:(S)-2-hydroxy-acid oxidase activity"/>
    <property type="evidence" value="ECO:0007669"/>
    <property type="project" value="UniProtKB-EC"/>
</dbReference>
<dbReference type="InterPro" id="IPR037396">
    <property type="entry name" value="FMN_HAD"/>
</dbReference>
<dbReference type="PANTHER" id="PTHR10578">
    <property type="entry name" value="S -2-HYDROXY-ACID OXIDASE-RELATED"/>
    <property type="match status" value="1"/>
</dbReference>
<evidence type="ECO:0000259" key="7">
    <source>
        <dbReference type="PROSITE" id="PS51349"/>
    </source>
</evidence>